<dbReference type="InterPro" id="IPR037171">
    <property type="entry name" value="NagB/RpiA_transferase-like"/>
</dbReference>
<protein>
    <submittedName>
        <fullName evidence="5">DeoR/GlpR transcriptional regulator</fullName>
    </submittedName>
</protein>
<dbReference type="SUPFAM" id="SSF100950">
    <property type="entry name" value="NagB/RpiA/CoA transferase-like"/>
    <property type="match status" value="1"/>
</dbReference>
<accession>A0A936YR47</accession>
<dbReference type="SMART" id="SM00420">
    <property type="entry name" value="HTH_DEOR"/>
    <property type="match status" value="1"/>
</dbReference>
<dbReference type="PANTHER" id="PTHR30363">
    <property type="entry name" value="HTH-TYPE TRANSCRIPTIONAL REGULATOR SRLR-RELATED"/>
    <property type="match status" value="1"/>
</dbReference>
<dbReference type="Pfam" id="PF08220">
    <property type="entry name" value="HTH_DeoR"/>
    <property type="match status" value="1"/>
</dbReference>
<evidence type="ECO:0000313" key="5">
    <source>
        <dbReference type="EMBL" id="MBL0372694.1"/>
    </source>
</evidence>
<gene>
    <name evidence="5" type="ORF">JJB09_11700</name>
</gene>
<evidence type="ECO:0000313" key="6">
    <source>
        <dbReference type="Proteomes" id="UP000633219"/>
    </source>
</evidence>
<dbReference type="GO" id="GO:0003700">
    <property type="term" value="F:DNA-binding transcription factor activity"/>
    <property type="evidence" value="ECO:0007669"/>
    <property type="project" value="InterPro"/>
</dbReference>
<keyword evidence="3" id="KW-0804">Transcription</keyword>
<dbReference type="Proteomes" id="UP000633219">
    <property type="component" value="Unassembled WGS sequence"/>
</dbReference>
<feature type="domain" description="HTH deoR-type" evidence="4">
    <location>
        <begin position="4"/>
        <end position="56"/>
    </location>
</feature>
<evidence type="ECO:0000259" key="4">
    <source>
        <dbReference type="PROSITE" id="PS51000"/>
    </source>
</evidence>
<sequence>MARSTERLDALAALIGERGVVHLKDAARALGVSEMTIRRDISGEADRFAYLGGHIMPAQAVEPEQPYELSIASDKHAQAKRQACTHALDHLRAEDTIFVDCGSTLMHLADMLPDSMPLTVACYALNIAEKIAAKPNMRLIMLGGFYHPASASFSGAFALELLDQLGVNTAFLSAAGLDEERGATCVHFHEAEIKRKAMAVSRKKVLVLDTSKIGRIRPAFFAKTEEFDAIYTEDGAWQPEDLG</sequence>
<dbReference type="Pfam" id="PF00455">
    <property type="entry name" value="DeoRC"/>
    <property type="match status" value="1"/>
</dbReference>
<organism evidence="5 6">
    <name type="scientific">Rhizobium setariae</name>
    <dbReference type="NCBI Taxonomy" id="2801340"/>
    <lineage>
        <taxon>Bacteria</taxon>
        <taxon>Pseudomonadati</taxon>
        <taxon>Pseudomonadota</taxon>
        <taxon>Alphaproteobacteria</taxon>
        <taxon>Hyphomicrobiales</taxon>
        <taxon>Rhizobiaceae</taxon>
        <taxon>Rhizobium/Agrobacterium group</taxon>
        <taxon>Rhizobium</taxon>
    </lineage>
</organism>
<evidence type="ECO:0000256" key="3">
    <source>
        <dbReference type="ARBA" id="ARBA00023163"/>
    </source>
</evidence>
<dbReference type="InterPro" id="IPR001034">
    <property type="entry name" value="DeoR_HTH"/>
</dbReference>
<dbReference type="SMART" id="SM01134">
    <property type="entry name" value="DeoRC"/>
    <property type="match status" value="1"/>
</dbReference>
<dbReference type="PROSITE" id="PS00894">
    <property type="entry name" value="HTH_DEOR_1"/>
    <property type="match status" value="1"/>
</dbReference>
<dbReference type="PROSITE" id="PS51000">
    <property type="entry name" value="HTH_DEOR_2"/>
    <property type="match status" value="1"/>
</dbReference>
<proteinExistence type="predicted"/>
<dbReference type="AlphaFoldDB" id="A0A936YR47"/>
<keyword evidence="2" id="KW-0238">DNA-binding</keyword>
<reference evidence="5" key="1">
    <citation type="submission" date="2021-01" db="EMBL/GenBank/DDBJ databases">
        <title>Rhizobium sp. strain KVB221 16S ribosomal RNA gene Genome sequencing and assembly.</title>
        <authorList>
            <person name="Kang M."/>
        </authorList>
    </citation>
    <scope>NUCLEOTIDE SEQUENCE</scope>
    <source>
        <strain evidence="5">KVB221</strain>
    </source>
</reference>
<name>A0A936YR47_9HYPH</name>
<dbReference type="InterPro" id="IPR050313">
    <property type="entry name" value="Carb_Metab_HTH_regulators"/>
</dbReference>
<keyword evidence="6" id="KW-1185">Reference proteome</keyword>
<dbReference type="InterPro" id="IPR014036">
    <property type="entry name" value="DeoR-like_C"/>
</dbReference>
<evidence type="ECO:0000256" key="1">
    <source>
        <dbReference type="ARBA" id="ARBA00023015"/>
    </source>
</evidence>
<comment type="caution">
    <text evidence="5">The sequence shown here is derived from an EMBL/GenBank/DDBJ whole genome shotgun (WGS) entry which is preliminary data.</text>
</comment>
<dbReference type="PANTHER" id="PTHR30363:SF8">
    <property type="entry name" value="DEOXYRIBOSE OPERON REPRESSOR"/>
    <property type="match status" value="1"/>
</dbReference>
<dbReference type="InterPro" id="IPR018356">
    <property type="entry name" value="Tscrpt_reg_HTH_DeoR_CS"/>
</dbReference>
<dbReference type="EMBL" id="JAEQNC010000005">
    <property type="protein sequence ID" value="MBL0372694.1"/>
    <property type="molecule type" value="Genomic_DNA"/>
</dbReference>
<dbReference type="GO" id="GO:0003677">
    <property type="term" value="F:DNA binding"/>
    <property type="evidence" value="ECO:0007669"/>
    <property type="project" value="UniProtKB-KW"/>
</dbReference>
<evidence type="ECO:0000256" key="2">
    <source>
        <dbReference type="ARBA" id="ARBA00023125"/>
    </source>
</evidence>
<keyword evidence="1" id="KW-0805">Transcription regulation</keyword>
<dbReference type="RefSeq" id="WP_201657834.1">
    <property type="nucleotide sequence ID" value="NZ_JAEQNC010000005.1"/>
</dbReference>
<dbReference type="Gene3D" id="3.40.50.1360">
    <property type="match status" value="1"/>
</dbReference>